<evidence type="ECO:0008006" key="3">
    <source>
        <dbReference type="Google" id="ProtNLM"/>
    </source>
</evidence>
<dbReference type="OrthoDB" id="4347at2759"/>
<evidence type="ECO:0000313" key="2">
    <source>
        <dbReference type="Proteomes" id="UP000094236"/>
    </source>
</evidence>
<dbReference type="Proteomes" id="UP000094236">
    <property type="component" value="Unassembled WGS sequence"/>
</dbReference>
<dbReference type="GO" id="GO:0005737">
    <property type="term" value="C:cytoplasm"/>
    <property type="evidence" value="ECO:0007669"/>
    <property type="project" value="TreeGrafter"/>
</dbReference>
<sequence length="226" mass="26160">KDHLIILPCHAIWKFYAPFSNNNPGEDIDEWELASFQKPSKDHLILIKHLQKTIEILNTDIAKSTLIISGGQTKKQCGPISEALSYYLLGCNLKIVDEKNSDSIFLEEFARDSFENLVFAISRFKQIYNSYPKKITIVGYEFKKSRFLDYHVKAIKFPVTNVEYVGIDPQLDDSTPENEKEKFQKDLKENEYAFALKFFMSDEFGIKAPLAVKKEQRDPFKNGNPY</sequence>
<evidence type="ECO:0000313" key="1">
    <source>
        <dbReference type="EMBL" id="ODV95920.1"/>
    </source>
</evidence>
<feature type="non-terminal residue" evidence="1">
    <location>
        <position position="1"/>
    </location>
</feature>
<protein>
    <recommendedName>
        <fullName evidence="3">DUF218 domain-containing protein</fullName>
    </recommendedName>
</protein>
<reference evidence="2" key="1">
    <citation type="submission" date="2016-05" db="EMBL/GenBank/DDBJ databases">
        <title>Comparative genomics of biotechnologically important yeasts.</title>
        <authorList>
            <consortium name="DOE Joint Genome Institute"/>
            <person name="Riley R."/>
            <person name="Haridas S."/>
            <person name="Wolfe K.H."/>
            <person name="Lopes M.R."/>
            <person name="Hittinger C.T."/>
            <person name="Goker M."/>
            <person name="Salamov A."/>
            <person name="Wisecaver J."/>
            <person name="Long T.M."/>
            <person name="Aerts A.L."/>
            <person name="Barry K."/>
            <person name="Choi C."/>
            <person name="Clum A."/>
            <person name="Coughlan A.Y."/>
            <person name="Deshpande S."/>
            <person name="Douglass A.P."/>
            <person name="Hanson S.J."/>
            <person name="Klenk H.-P."/>
            <person name="Labutti K."/>
            <person name="Lapidus A."/>
            <person name="Lindquist E."/>
            <person name="Lipzen A."/>
            <person name="Meier-Kolthoff J.P."/>
            <person name="Ohm R.A."/>
            <person name="Otillar R.P."/>
            <person name="Pangilinan J."/>
            <person name="Peng Y."/>
            <person name="Rokas A."/>
            <person name="Rosa C.A."/>
            <person name="Scheuner C."/>
            <person name="Sibirny A.A."/>
            <person name="Slot J.C."/>
            <person name="Stielow J.B."/>
            <person name="Sun H."/>
            <person name="Kurtzman C.P."/>
            <person name="Blackwell M."/>
            <person name="Grigoriev I.V."/>
            <person name="Jeffries T.W."/>
        </authorList>
    </citation>
    <scope>NUCLEOTIDE SEQUENCE [LARGE SCALE GENOMIC DNA]</scope>
    <source>
        <strain evidence="2">NRRL Y-2460</strain>
    </source>
</reference>
<keyword evidence="2" id="KW-1185">Reference proteome</keyword>
<proteinExistence type="predicted"/>
<accession>A0A1E4TVZ4</accession>
<name>A0A1E4TVZ4_PACTA</name>
<dbReference type="PANTHER" id="PTHR28110:SF1">
    <property type="entry name" value="TRANSMEMBRANE PROTEIN"/>
    <property type="match status" value="1"/>
</dbReference>
<organism evidence="1 2">
    <name type="scientific">Pachysolen tannophilus NRRL Y-2460</name>
    <dbReference type="NCBI Taxonomy" id="669874"/>
    <lineage>
        <taxon>Eukaryota</taxon>
        <taxon>Fungi</taxon>
        <taxon>Dikarya</taxon>
        <taxon>Ascomycota</taxon>
        <taxon>Saccharomycotina</taxon>
        <taxon>Pichiomycetes</taxon>
        <taxon>Pachysolenaceae</taxon>
        <taxon>Pachysolen</taxon>
    </lineage>
</organism>
<dbReference type="EMBL" id="KV454013">
    <property type="protein sequence ID" value="ODV95920.1"/>
    <property type="molecule type" value="Genomic_DNA"/>
</dbReference>
<feature type="non-terminal residue" evidence="1">
    <location>
        <position position="226"/>
    </location>
</feature>
<dbReference type="InterPro" id="IPR055323">
    <property type="entry name" value="C57A10.07/YOR238W"/>
</dbReference>
<dbReference type="PANTHER" id="PTHR28110">
    <property type="entry name" value="TRANSMEMBRANE PROTEIN"/>
    <property type="match status" value="1"/>
</dbReference>
<dbReference type="AlphaFoldDB" id="A0A1E4TVZ4"/>
<gene>
    <name evidence="1" type="ORF">PACTADRAFT_19239</name>
</gene>